<dbReference type="Pfam" id="PF02365">
    <property type="entry name" value="NAM"/>
    <property type="match status" value="1"/>
</dbReference>
<dbReference type="PANTHER" id="PTHR31719">
    <property type="entry name" value="NAC TRANSCRIPTION FACTOR 56"/>
    <property type="match status" value="1"/>
</dbReference>
<keyword evidence="1" id="KW-0805">Transcription regulation</keyword>
<dbReference type="SUPFAM" id="SSF101941">
    <property type="entry name" value="NAC domain"/>
    <property type="match status" value="1"/>
</dbReference>
<dbReference type="InterPro" id="IPR036093">
    <property type="entry name" value="NAC_dom_sf"/>
</dbReference>
<dbReference type="InterPro" id="IPR003441">
    <property type="entry name" value="NAC-dom"/>
</dbReference>
<dbReference type="GO" id="GO:0006355">
    <property type="term" value="P:regulation of DNA-templated transcription"/>
    <property type="evidence" value="ECO:0007669"/>
    <property type="project" value="InterPro"/>
</dbReference>
<sequence length="178" mass="21218">MAETVNYYDTPDIFPPGYYFNPTDQQLLFFYLKNKILNIPLPQIITTTHDIMEVNIYEQSPEELFSIYENKRKKRYFFTERERKYPNGSRPNRLAGNGYWKASGTDKNFRNGDLIGYKRALVFYEGSPRNSHKTNWIMHEYELKKANIAAPSTSTTPYDNKKVYTLFRRFHFCLYSLL</sequence>
<keyword evidence="3" id="KW-0804">Transcription</keyword>
<name>A0A1Q3DGG4_CEPFO</name>
<dbReference type="OrthoDB" id="1426532at2759"/>
<evidence type="ECO:0000313" key="6">
    <source>
        <dbReference type="EMBL" id="GAV91509.1"/>
    </source>
</evidence>
<dbReference type="Proteomes" id="UP000187406">
    <property type="component" value="Unassembled WGS sequence"/>
</dbReference>
<dbReference type="InParanoid" id="A0A1Q3DGG4"/>
<evidence type="ECO:0000313" key="7">
    <source>
        <dbReference type="Proteomes" id="UP000187406"/>
    </source>
</evidence>
<dbReference type="AlphaFoldDB" id="A0A1Q3DGG4"/>
<organism evidence="6 7">
    <name type="scientific">Cephalotus follicularis</name>
    <name type="common">Albany pitcher plant</name>
    <dbReference type="NCBI Taxonomy" id="3775"/>
    <lineage>
        <taxon>Eukaryota</taxon>
        <taxon>Viridiplantae</taxon>
        <taxon>Streptophyta</taxon>
        <taxon>Embryophyta</taxon>
        <taxon>Tracheophyta</taxon>
        <taxon>Spermatophyta</taxon>
        <taxon>Magnoliopsida</taxon>
        <taxon>eudicotyledons</taxon>
        <taxon>Gunneridae</taxon>
        <taxon>Pentapetalae</taxon>
        <taxon>rosids</taxon>
        <taxon>fabids</taxon>
        <taxon>Oxalidales</taxon>
        <taxon>Cephalotaceae</taxon>
        <taxon>Cephalotus</taxon>
    </lineage>
</organism>
<keyword evidence="2" id="KW-0238">DNA-binding</keyword>
<gene>
    <name evidence="6" type="ORF">CFOL_v3_34903</name>
</gene>
<comment type="caution">
    <text evidence="6">The sequence shown here is derived from an EMBL/GenBank/DDBJ whole genome shotgun (WGS) entry which is preliminary data.</text>
</comment>
<dbReference type="PANTHER" id="PTHR31719:SF179">
    <property type="entry name" value="OS08G0148400 PROTEIN"/>
    <property type="match status" value="1"/>
</dbReference>
<proteinExistence type="predicted"/>
<evidence type="ECO:0000256" key="3">
    <source>
        <dbReference type="ARBA" id="ARBA00023163"/>
    </source>
</evidence>
<evidence type="ECO:0000259" key="5">
    <source>
        <dbReference type="PROSITE" id="PS51005"/>
    </source>
</evidence>
<dbReference type="PROSITE" id="PS51005">
    <property type="entry name" value="NAC"/>
    <property type="match status" value="1"/>
</dbReference>
<feature type="domain" description="NAC" evidence="5">
    <location>
        <begin position="14"/>
        <end position="169"/>
    </location>
</feature>
<dbReference type="GO" id="GO:0003677">
    <property type="term" value="F:DNA binding"/>
    <property type="evidence" value="ECO:0007669"/>
    <property type="project" value="UniProtKB-KW"/>
</dbReference>
<protein>
    <submittedName>
        <fullName evidence="6">NAM domain-containing protein</fullName>
    </submittedName>
</protein>
<reference evidence="7" key="1">
    <citation type="submission" date="2016-04" db="EMBL/GenBank/DDBJ databases">
        <title>Cephalotus genome sequencing.</title>
        <authorList>
            <person name="Fukushima K."/>
            <person name="Hasebe M."/>
            <person name="Fang X."/>
        </authorList>
    </citation>
    <scope>NUCLEOTIDE SEQUENCE [LARGE SCALE GENOMIC DNA]</scope>
    <source>
        <strain evidence="7">cv. St1</strain>
    </source>
</reference>
<accession>A0A1Q3DGG4</accession>
<dbReference type="EMBL" id="BDDD01007550">
    <property type="protein sequence ID" value="GAV91509.1"/>
    <property type="molecule type" value="Genomic_DNA"/>
</dbReference>
<dbReference type="STRING" id="3775.A0A1Q3DGG4"/>
<evidence type="ECO:0000256" key="1">
    <source>
        <dbReference type="ARBA" id="ARBA00023015"/>
    </source>
</evidence>
<dbReference type="Gene3D" id="2.170.150.80">
    <property type="entry name" value="NAC domain"/>
    <property type="match status" value="1"/>
</dbReference>
<evidence type="ECO:0000256" key="2">
    <source>
        <dbReference type="ARBA" id="ARBA00023125"/>
    </source>
</evidence>
<keyword evidence="4" id="KW-0539">Nucleus</keyword>
<keyword evidence="7" id="KW-1185">Reference proteome</keyword>
<evidence type="ECO:0000256" key="4">
    <source>
        <dbReference type="ARBA" id="ARBA00023242"/>
    </source>
</evidence>